<comment type="caution">
    <text evidence="2">The sequence shown here is derived from an EMBL/GenBank/DDBJ whole genome shotgun (WGS) entry which is preliminary data.</text>
</comment>
<sequence length="381" mass="43675">MGSSSINLENLSPKSKMMMNQLGGGLESMRLDIQSVNAKVSSLSRGKEKERHKSKRESEYSHEEGYGSYHSKSSRSQRSERVRRHERYRDEPKRNLIDLIKGTRSVEEYFKEMKVTLIRAQVVESQEDTMCLRKGHIASQCPNKRTIFLRENGEIEIESSREETSTSSSESGYSCEETPYEGYFLMRKLEESKEIQKQVIQLLDKELVRESCSVGSQGVKVDEEKVKAIQSWPTPKPVGDLYLEDEYFKEAYELCVDAIGQTGIGSRSLKPRPSQEPSRPRRLCMADFRKRSHPSRSRNPLGPDEDRLQADILFPFFLVPLSLLSLHQFLESWNHCDTSRSWEVITNINALTQLFNLQRATVVEGLVASPYLSFEGGKSEQ</sequence>
<dbReference type="AlphaFoldDB" id="A0A371GYZ8"/>
<protein>
    <recommendedName>
        <fullName evidence="4">Retrotransposon gag domain-containing protein</fullName>
    </recommendedName>
</protein>
<feature type="compositionally biased region" description="Low complexity" evidence="1">
    <location>
        <begin position="66"/>
        <end position="76"/>
    </location>
</feature>
<dbReference type="PANTHER" id="PTHR35046:SF9">
    <property type="entry name" value="RNA-DIRECTED DNA POLYMERASE"/>
    <property type="match status" value="1"/>
</dbReference>
<feature type="compositionally biased region" description="Low complexity" evidence="1">
    <location>
        <begin position="165"/>
        <end position="176"/>
    </location>
</feature>
<feature type="compositionally biased region" description="Polar residues" evidence="1">
    <location>
        <begin position="1"/>
        <end position="13"/>
    </location>
</feature>
<feature type="region of interest" description="Disordered" evidence="1">
    <location>
        <begin position="37"/>
        <end position="87"/>
    </location>
</feature>
<evidence type="ECO:0000313" key="2">
    <source>
        <dbReference type="EMBL" id="RDX95788.1"/>
    </source>
</evidence>
<feature type="region of interest" description="Disordered" evidence="1">
    <location>
        <begin position="156"/>
        <end position="176"/>
    </location>
</feature>
<dbReference type="PANTHER" id="PTHR35046">
    <property type="entry name" value="ZINC KNUCKLE (CCHC-TYPE) FAMILY PROTEIN"/>
    <property type="match status" value="1"/>
</dbReference>
<evidence type="ECO:0000256" key="1">
    <source>
        <dbReference type="SAM" id="MobiDB-lite"/>
    </source>
</evidence>
<reference evidence="2" key="1">
    <citation type="submission" date="2018-05" db="EMBL/GenBank/DDBJ databases">
        <title>Draft genome of Mucuna pruriens seed.</title>
        <authorList>
            <person name="Nnadi N.E."/>
            <person name="Vos R."/>
            <person name="Hasami M.H."/>
            <person name="Devisetty U.K."/>
            <person name="Aguiy J.C."/>
        </authorList>
    </citation>
    <scope>NUCLEOTIDE SEQUENCE [LARGE SCALE GENOMIC DNA]</scope>
    <source>
        <strain evidence="2">JCA_2017</strain>
    </source>
</reference>
<feature type="region of interest" description="Disordered" evidence="1">
    <location>
        <begin position="1"/>
        <end position="23"/>
    </location>
</feature>
<keyword evidence="3" id="KW-1185">Reference proteome</keyword>
<organism evidence="2 3">
    <name type="scientific">Mucuna pruriens</name>
    <name type="common">Velvet bean</name>
    <name type="synonym">Dolichos pruriens</name>
    <dbReference type="NCBI Taxonomy" id="157652"/>
    <lineage>
        <taxon>Eukaryota</taxon>
        <taxon>Viridiplantae</taxon>
        <taxon>Streptophyta</taxon>
        <taxon>Embryophyta</taxon>
        <taxon>Tracheophyta</taxon>
        <taxon>Spermatophyta</taxon>
        <taxon>Magnoliopsida</taxon>
        <taxon>eudicotyledons</taxon>
        <taxon>Gunneridae</taxon>
        <taxon>Pentapetalae</taxon>
        <taxon>rosids</taxon>
        <taxon>fabids</taxon>
        <taxon>Fabales</taxon>
        <taxon>Fabaceae</taxon>
        <taxon>Papilionoideae</taxon>
        <taxon>50 kb inversion clade</taxon>
        <taxon>NPAAA clade</taxon>
        <taxon>indigoferoid/millettioid clade</taxon>
        <taxon>Phaseoleae</taxon>
        <taxon>Mucuna</taxon>
    </lineage>
</organism>
<proteinExistence type="predicted"/>
<feature type="non-terminal residue" evidence="2">
    <location>
        <position position="1"/>
    </location>
</feature>
<dbReference type="Proteomes" id="UP000257109">
    <property type="component" value="Unassembled WGS sequence"/>
</dbReference>
<name>A0A371GYZ8_MUCPR</name>
<accession>A0A371GYZ8</accession>
<gene>
    <name evidence="2" type="ORF">CR513_21640</name>
</gene>
<dbReference type="EMBL" id="QJKJ01004046">
    <property type="protein sequence ID" value="RDX95788.1"/>
    <property type="molecule type" value="Genomic_DNA"/>
</dbReference>
<feature type="region of interest" description="Disordered" evidence="1">
    <location>
        <begin position="266"/>
        <end position="304"/>
    </location>
</feature>
<feature type="compositionally biased region" description="Basic and acidic residues" evidence="1">
    <location>
        <begin position="45"/>
        <end position="65"/>
    </location>
</feature>
<evidence type="ECO:0000313" key="3">
    <source>
        <dbReference type="Proteomes" id="UP000257109"/>
    </source>
</evidence>
<evidence type="ECO:0008006" key="4">
    <source>
        <dbReference type="Google" id="ProtNLM"/>
    </source>
</evidence>